<protein>
    <submittedName>
        <fullName evidence="2">DUF3617 family protein</fullName>
    </submittedName>
</protein>
<organism evidence="2 3">
    <name type="scientific">Hyphomicrobium album</name>
    <dbReference type="NCBI Taxonomy" id="2665159"/>
    <lineage>
        <taxon>Bacteria</taxon>
        <taxon>Pseudomonadati</taxon>
        <taxon>Pseudomonadota</taxon>
        <taxon>Alphaproteobacteria</taxon>
        <taxon>Hyphomicrobiales</taxon>
        <taxon>Hyphomicrobiaceae</taxon>
        <taxon>Hyphomicrobium</taxon>
    </lineage>
</organism>
<gene>
    <name evidence="2" type="ORF">GIW81_07210</name>
</gene>
<name>A0A6I3KEY3_9HYPH</name>
<sequence length="169" mass="18283">MKWTSAILLTATCIGLHGAAALAADTPLPLRKAGKWEQKTVMEEGGKKHEQTLTICIDGDMERNTAVASDAEHKSSCTKYEVKKDGDKVVIDATCKMNGRDVESLTEMRGDFQNTFDVKISSTTSGFQDSQSISIKRVIEQQGKYLGESCGDLKAGEAMGTDGTKVMVQ</sequence>
<dbReference type="Proteomes" id="UP000440694">
    <property type="component" value="Unassembled WGS sequence"/>
</dbReference>
<dbReference type="RefSeq" id="WP_154738592.1">
    <property type="nucleotide sequence ID" value="NZ_WMBQ01000001.1"/>
</dbReference>
<comment type="caution">
    <text evidence="2">The sequence shown here is derived from an EMBL/GenBank/DDBJ whole genome shotgun (WGS) entry which is preliminary data.</text>
</comment>
<dbReference type="EMBL" id="WMBQ01000001">
    <property type="protein sequence ID" value="MTD94125.1"/>
    <property type="molecule type" value="Genomic_DNA"/>
</dbReference>
<feature type="chain" id="PRO_5026146256" evidence="1">
    <location>
        <begin position="24"/>
        <end position="169"/>
    </location>
</feature>
<dbReference type="Pfam" id="PF12276">
    <property type="entry name" value="DUF3617"/>
    <property type="match status" value="1"/>
</dbReference>
<dbReference type="AlphaFoldDB" id="A0A6I3KEY3"/>
<evidence type="ECO:0000313" key="2">
    <source>
        <dbReference type="EMBL" id="MTD94125.1"/>
    </source>
</evidence>
<dbReference type="InterPro" id="IPR022061">
    <property type="entry name" value="DUF3617"/>
</dbReference>
<proteinExistence type="predicted"/>
<keyword evidence="1" id="KW-0732">Signal</keyword>
<evidence type="ECO:0000256" key="1">
    <source>
        <dbReference type="SAM" id="SignalP"/>
    </source>
</evidence>
<keyword evidence="3" id="KW-1185">Reference proteome</keyword>
<reference evidence="2 3" key="1">
    <citation type="submission" date="2019-11" db="EMBL/GenBank/DDBJ databases">
        <title>Identification of a novel strain.</title>
        <authorList>
            <person name="Xu Q."/>
            <person name="Wang G."/>
        </authorList>
    </citation>
    <scope>NUCLEOTIDE SEQUENCE [LARGE SCALE GENOMIC DNA]</scope>
    <source>
        <strain evidence="3">xq</strain>
    </source>
</reference>
<accession>A0A6I3KEY3</accession>
<evidence type="ECO:0000313" key="3">
    <source>
        <dbReference type="Proteomes" id="UP000440694"/>
    </source>
</evidence>
<feature type="signal peptide" evidence="1">
    <location>
        <begin position="1"/>
        <end position="23"/>
    </location>
</feature>